<gene>
    <name evidence="1" type="ORF">DSTB1V02_LOCUS7329</name>
</gene>
<evidence type="ECO:0000313" key="2">
    <source>
        <dbReference type="Proteomes" id="UP000677054"/>
    </source>
</evidence>
<sequence length="338" mass="37850">MHNPKSYAKANALQRRDAKFALAMWKPLCWDVPGDVLDLGCGPGDVTVDLLRPSVPSLSLLFRMESDVLQDELKAGEYATRPKAGKAELRNESLLMEFHNALPFLPHSERKIVGVDQAREMVAYANDRWGKEARQELNVDFLHIPALAGPPDEDLDDLENLERPEPFPCYFAKAFSFFALHWAPDIPSLLRTLKIVRRSLVGGGEAKLVLLAHCPVFSVYKDLSSTLQGWEKFIGPYHDSPDPEEEFRGHLLEAGFLDPQVELINRHITYPNILFLSKAMEAVNPFLDLSEGPCSKEILDMCVDEIQKYTVKRSDGSLSGEYTLLIATASAPHHNGGR</sequence>
<accession>A0A7R8XGT7</accession>
<dbReference type="InterPro" id="IPR029063">
    <property type="entry name" value="SAM-dependent_MTases_sf"/>
</dbReference>
<dbReference type="Gene3D" id="3.40.50.150">
    <property type="entry name" value="Vaccinia Virus protein VP39"/>
    <property type="match status" value="1"/>
</dbReference>
<keyword evidence="2" id="KW-1185">Reference proteome</keyword>
<dbReference type="SUPFAM" id="SSF53335">
    <property type="entry name" value="S-adenosyl-L-methionine-dependent methyltransferases"/>
    <property type="match status" value="1"/>
</dbReference>
<reference evidence="1" key="1">
    <citation type="submission" date="2020-11" db="EMBL/GenBank/DDBJ databases">
        <authorList>
            <person name="Tran Van P."/>
        </authorList>
    </citation>
    <scope>NUCLEOTIDE SEQUENCE</scope>
</reference>
<dbReference type="EMBL" id="CAJPEV010001473">
    <property type="protein sequence ID" value="CAG0892856.1"/>
    <property type="molecule type" value="Genomic_DNA"/>
</dbReference>
<dbReference type="AlphaFoldDB" id="A0A7R8XGT7"/>
<protein>
    <recommendedName>
        <fullName evidence="3">Juvenile hormone acid methyltransferase</fullName>
    </recommendedName>
</protein>
<evidence type="ECO:0000313" key="1">
    <source>
        <dbReference type="EMBL" id="CAD7247498.1"/>
    </source>
</evidence>
<organism evidence="1">
    <name type="scientific">Darwinula stevensoni</name>
    <dbReference type="NCBI Taxonomy" id="69355"/>
    <lineage>
        <taxon>Eukaryota</taxon>
        <taxon>Metazoa</taxon>
        <taxon>Ecdysozoa</taxon>
        <taxon>Arthropoda</taxon>
        <taxon>Crustacea</taxon>
        <taxon>Oligostraca</taxon>
        <taxon>Ostracoda</taxon>
        <taxon>Podocopa</taxon>
        <taxon>Podocopida</taxon>
        <taxon>Darwinulocopina</taxon>
        <taxon>Darwinuloidea</taxon>
        <taxon>Darwinulidae</taxon>
        <taxon>Darwinula</taxon>
    </lineage>
</organism>
<dbReference type="Proteomes" id="UP000677054">
    <property type="component" value="Unassembled WGS sequence"/>
</dbReference>
<proteinExistence type="predicted"/>
<dbReference type="EMBL" id="LR900990">
    <property type="protein sequence ID" value="CAD7247498.1"/>
    <property type="molecule type" value="Genomic_DNA"/>
</dbReference>
<name>A0A7R8XGT7_9CRUS</name>
<dbReference type="OrthoDB" id="66144at2759"/>
<evidence type="ECO:0008006" key="3">
    <source>
        <dbReference type="Google" id="ProtNLM"/>
    </source>
</evidence>